<evidence type="ECO:0000313" key="2">
    <source>
        <dbReference type="EMBL" id="KIM56183.1"/>
    </source>
</evidence>
<dbReference type="EMBL" id="KN822121">
    <property type="protein sequence ID" value="KIM56183.1"/>
    <property type="molecule type" value="Genomic_DNA"/>
</dbReference>
<name>A0A0C2Z2T4_9AGAM</name>
<reference evidence="2 3" key="1">
    <citation type="submission" date="2014-04" db="EMBL/GenBank/DDBJ databases">
        <authorList>
            <consortium name="DOE Joint Genome Institute"/>
            <person name="Kuo A."/>
            <person name="Kohler A."/>
            <person name="Nagy L.G."/>
            <person name="Floudas D."/>
            <person name="Copeland A."/>
            <person name="Barry K.W."/>
            <person name="Cichocki N."/>
            <person name="Veneault-Fourrey C."/>
            <person name="LaButti K."/>
            <person name="Lindquist E.A."/>
            <person name="Lipzen A."/>
            <person name="Lundell T."/>
            <person name="Morin E."/>
            <person name="Murat C."/>
            <person name="Sun H."/>
            <person name="Tunlid A."/>
            <person name="Henrissat B."/>
            <person name="Grigoriev I.V."/>
            <person name="Hibbett D.S."/>
            <person name="Martin F."/>
            <person name="Nordberg H.P."/>
            <person name="Cantor M.N."/>
            <person name="Hua S.X."/>
        </authorList>
    </citation>
    <scope>NUCLEOTIDE SEQUENCE [LARGE SCALE GENOMIC DNA]</scope>
    <source>
        <strain evidence="2 3">Foug A</strain>
    </source>
</reference>
<protein>
    <submittedName>
        <fullName evidence="2">Uncharacterized protein</fullName>
    </submittedName>
</protein>
<dbReference type="InParanoid" id="A0A0C2Z2T4"/>
<dbReference type="AlphaFoldDB" id="A0A0C2Z2T4"/>
<dbReference type="STRING" id="1036808.A0A0C2Z2T4"/>
<keyword evidence="3" id="KW-1185">Reference proteome</keyword>
<proteinExistence type="predicted"/>
<feature type="region of interest" description="Disordered" evidence="1">
    <location>
        <begin position="303"/>
        <end position="333"/>
    </location>
</feature>
<evidence type="ECO:0000256" key="1">
    <source>
        <dbReference type="SAM" id="MobiDB-lite"/>
    </source>
</evidence>
<gene>
    <name evidence="2" type="ORF">SCLCIDRAFT_133166</name>
</gene>
<sequence length="351" mass="40391">FGAFDARVLAIHNDQIITSPNCDCVPEPFIFDDHCIEPLCDGRFGHVDCFQWLQLHAEPYIWSACVPRQVAYQGDPMWSLLWWNISQSPTKFVLELGSAFEVGRIHLSKFQQLEGVYECLDECAQKWMKQNPHYNSPIRLGDWLRCCMRALTHLKRLTFTFRDTVLVLTLFQCLCLDVFGMLDYLDMPIPLPSGNFHLALDWWMGAFTTDPEVCQWLFEAHIPVWFVRSESIIPPDVNVHKRVDITRPTNIITEKEEFNVGQVLKWESKRYHGGYSQHMQTRTGPKIGIEQFASPFTVEKVENTPSSCDSSTSNTVQRADAGVSRTQRSNSHAEPCGCSTMIHFLFIDFMV</sequence>
<feature type="compositionally biased region" description="Polar residues" evidence="1">
    <location>
        <begin position="303"/>
        <end position="317"/>
    </location>
</feature>
<reference evidence="3" key="2">
    <citation type="submission" date="2015-01" db="EMBL/GenBank/DDBJ databases">
        <title>Evolutionary Origins and Diversification of the Mycorrhizal Mutualists.</title>
        <authorList>
            <consortium name="DOE Joint Genome Institute"/>
            <consortium name="Mycorrhizal Genomics Consortium"/>
            <person name="Kohler A."/>
            <person name="Kuo A."/>
            <person name="Nagy L.G."/>
            <person name="Floudas D."/>
            <person name="Copeland A."/>
            <person name="Barry K.W."/>
            <person name="Cichocki N."/>
            <person name="Veneault-Fourrey C."/>
            <person name="LaButti K."/>
            <person name="Lindquist E.A."/>
            <person name="Lipzen A."/>
            <person name="Lundell T."/>
            <person name="Morin E."/>
            <person name="Murat C."/>
            <person name="Riley R."/>
            <person name="Ohm R."/>
            <person name="Sun H."/>
            <person name="Tunlid A."/>
            <person name="Henrissat B."/>
            <person name="Grigoriev I.V."/>
            <person name="Hibbett D.S."/>
            <person name="Martin F."/>
        </authorList>
    </citation>
    <scope>NUCLEOTIDE SEQUENCE [LARGE SCALE GENOMIC DNA]</scope>
    <source>
        <strain evidence="3">Foug A</strain>
    </source>
</reference>
<dbReference type="Proteomes" id="UP000053989">
    <property type="component" value="Unassembled WGS sequence"/>
</dbReference>
<dbReference type="OrthoDB" id="2678312at2759"/>
<dbReference type="HOGENOM" id="CLU_016057_0_0_1"/>
<accession>A0A0C2Z2T4</accession>
<organism evidence="2 3">
    <name type="scientific">Scleroderma citrinum Foug A</name>
    <dbReference type="NCBI Taxonomy" id="1036808"/>
    <lineage>
        <taxon>Eukaryota</taxon>
        <taxon>Fungi</taxon>
        <taxon>Dikarya</taxon>
        <taxon>Basidiomycota</taxon>
        <taxon>Agaricomycotina</taxon>
        <taxon>Agaricomycetes</taxon>
        <taxon>Agaricomycetidae</taxon>
        <taxon>Boletales</taxon>
        <taxon>Sclerodermatineae</taxon>
        <taxon>Sclerodermataceae</taxon>
        <taxon>Scleroderma</taxon>
    </lineage>
</organism>
<evidence type="ECO:0000313" key="3">
    <source>
        <dbReference type="Proteomes" id="UP000053989"/>
    </source>
</evidence>
<feature type="non-terminal residue" evidence="2">
    <location>
        <position position="1"/>
    </location>
</feature>